<gene>
    <name evidence="2" type="ORF">CUV01_18905</name>
</gene>
<dbReference type="EMBL" id="CP025409">
    <property type="protein sequence ID" value="AUH35649.1"/>
    <property type="molecule type" value="Genomic_DNA"/>
</dbReference>
<protein>
    <submittedName>
        <fullName evidence="2">Uncharacterized protein</fullName>
    </submittedName>
</protein>
<feature type="compositionally biased region" description="Polar residues" evidence="1">
    <location>
        <begin position="63"/>
        <end position="80"/>
    </location>
</feature>
<feature type="region of interest" description="Disordered" evidence="1">
    <location>
        <begin position="49"/>
        <end position="100"/>
    </location>
</feature>
<keyword evidence="2" id="KW-0614">Plasmid</keyword>
<feature type="compositionally biased region" description="Low complexity" evidence="1">
    <location>
        <begin position="81"/>
        <end position="93"/>
    </location>
</feature>
<feature type="region of interest" description="Disordered" evidence="1">
    <location>
        <begin position="1"/>
        <end position="21"/>
    </location>
</feature>
<dbReference type="Proteomes" id="UP000233742">
    <property type="component" value="Plasmid pBM151"/>
</dbReference>
<geneLocation type="plasmid" evidence="3">
    <name>pbm151</name>
</geneLocation>
<sequence>MALARHRSLGQPELAARAKPASGEAVTAGAEIGAQFVIALASAPQFPASWSTPLESGAGSPAQIPSSTADRMNRRSPSWQSAMTTTSRSIAAARPRRAAG</sequence>
<accession>A0A2K9EMJ0</accession>
<organism evidence="2 3">
    <name type="scientific">Paracoccus tegillarcae</name>
    <dbReference type="NCBI Taxonomy" id="1529068"/>
    <lineage>
        <taxon>Bacteria</taxon>
        <taxon>Pseudomonadati</taxon>
        <taxon>Pseudomonadota</taxon>
        <taxon>Alphaproteobacteria</taxon>
        <taxon>Rhodobacterales</taxon>
        <taxon>Paracoccaceae</taxon>
        <taxon>Paracoccus</taxon>
    </lineage>
</organism>
<evidence type="ECO:0000313" key="2">
    <source>
        <dbReference type="EMBL" id="AUH35649.1"/>
    </source>
</evidence>
<dbReference type="AlphaFoldDB" id="A0A2K9EMJ0"/>
<reference evidence="2 3" key="1">
    <citation type="submission" date="2017-12" db="EMBL/GenBank/DDBJ databases">
        <authorList>
            <person name="Hurst M.R.H."/>
        </authorList>
    </citation>
    <scope>NUCLEOTIDE SEQUENCE [LARGE SCALE GENOMIC DNA]</scope>
    <source>
        <strain evidence="2 3">BM15</strain>
        <plasmid evidence="3">Plasmid pbm151</plasmid>
    </source>
</reference>
<keyword evidence="3" id="KW-1185">Reference proteome</keyword>
<proteinExistence type="predicted"/>
<evidence type="ECO:0000313" key="3">
    <source>
        <dbReference type="Proteomes" id="UP000233742"/>
    </source>
</evidence>
<dbReference type="KEGG" id="paro:CUV01_18905"/>
<name>A0A2K9EMJ0_9RHOB</name>
<evidence type="ECO:0000256" key="1">
    <source>
        <dbReference type="SAM" id="MobiDB-lite"/>
    </source>
</evidence>